<evidence type="ECO:0000259" key="4">
    <source>
        <dbReference type="Pfam" id="PF04821"/>
    </source>
</evidence>
<dbReference type="GO" id="GO:0043111">
    <property type="term" value="P:replication fork arrest"/>
    <property type="evidence" value="ECO:0007669"/>
    <property type="project" value="TreeGrafter"/>
</dbReference>
<dbReference type="GO" id="GO:0009649">
    <property type="term" value="P:entrainment of circadian clock"/>
    <property type="evidence" value="ECO:0007669"/>
    <property type="project" value="TreeGrafter"/>
</dbReference>
<feature type="compositionally biased region" description="Polar residues" evidence="3">
    <location>
        <begin position="180"/>
        <end position="191"/>
    </location>
</feature>
<gene>
    <name evidence="5" type="ORF">DGAL_LOCUS6521</name>
</gene>
<feature type="compositionally biased region" description="Basic and acidic residues" evidence="3">
    <location>
        <begin position="422"/>
        <end position="432"/>
    </location>
</feature>
<sequence>MEQWIKLSGVDVPCLSLIPLGTFHNNKYCMDPKCLNNLKELNSKLNCEEPNIRPLRRAIGFFDVLNKDLIPILLCSQDQPTIFCTSIKLLAELTTPLECLICIETSDRSSTSQRIVIHELTQLLYSAKEAFLLPSATQQRRKRCRETTANVKHSLLLIRNILHVPQPPRNTFVDVEEESTSAAQQPPTSHATTRRLDPAQSNNSNYTTTDCQQNQKLLWNLFAQRFDRLLINLLASPQKDDWIVTITRLIALFYKDRHSEEMKKLLEANLPTFESFADENSQEINNTSPLYSPSKNFQFLSLSSDSTNLTVRESYGPIINESQVIGTTTTMTSTITSQEITAALVTGKSGCNKRRNVVSLDTTHSYNSASSPCSSQSDKSRHDSRHSASSGFHSYEFGIEHHSDLLKPLKNRKKKSLKRRCHDNSKKSENSRTFDTNIPSHVAMDTMSDPIVFCLFWSMKESHQETERFLSPNKKLRLISWTTDHFTKVNDVHYIPTEENISHLLKDFIVYFLLNGYNTLVSQLNRKLLQDTRPRLDKSHFLWLICYFLPFIPQLNLDVEHFQDVFSIDLLCHLTWEAVSQTEELEIHSFQSLIDVKPCVRRLHLVVKTIRDYLQTLERYCDSTTQRTGNGEKRIRHLCDFLPAIRDLRQVFLLQLRNFNAIIQSRRYLHDVITTNHVLLLTLERAAKQSAHGTMGF</sequence>
<feature type="compositionally biased region" description="Polar residues" evidence="3">
    <location>
        <begin position="365"/>
        <end position="377"/>
    </location>
</feature>
<dbReference type="GO" id="GO:0006281">
    <property type="term" value="P:DNA repair"/>
    <property type="evidence" value="ECO:0007669"/>
    <property type="project" value="TreeGrafter"/>
</dbReference>
<name>A0A8J2RMS5_9CRUS</name>
<comment type="caution">
    <text evidence="5">The sequence shown here is derived from an EMBL/GenBank/DDBJ whole genome shotgun (WGS) entry which is preliminary data.</text>
</comment>
<dbReference type="InterPro" id="IPR006906">
    <property type="entry name" value="Timeless_N"/>
</dbReference>
<evidence type="ECO:0000256" key="2">
    <source>
        <dbReference type="ARBA" id="ARBA00023242"/>
    </source>
</evidence>
<protein>
    <recommendedName>
        <fullName evidence="4">Timeless N-terminal domain-containing protein</fullName>
    </recommendedName>
</protein>
<dbReference type="InterPro" id="IPR044998">
    <property type="entry name" value="Timeless"/>
</dbReference>
<dbReference type="EMBL" id="CAKKLH010000115">
    <property type="protein sequence ID" value="CAH0103846.1"/>
    <property type="molecule type" value="Genomic_DNA"/>
</dbReference>
<comment type="subcellular location">
    <subcellularLocation>
        <location evidence="1">Nucleus</location>
    </subcellularLocation>
</comment>
<dbReference type="GO" id="GO:0031298">
    <property type="term" value="C:replication fork protection complex"/>
    <property type="evidence" value="ECO:0007669"/>
    <property type="project" value="TreeGrafter"/>
</dbReference>
<feature type="region of interest" description="Disordered" evidence="3">
    <location>
        <begin position="408"/>
        <end position="436"/>
    </location>
</feature>
<dbReference type="Proteomes" id="UP000789390">
    <property type="component" value="Unassembled WGS sequence"/>
</dbReference>
<reference evidence="5" key="1">
    <citation type="submission" date="2021-11" db="EMBL/GenBank/DDBJ databases">
        <authorList>
            <person name="Schell T."/>
        </authorList>
    </citation>
    <scope>NUCLEOTIDE SEQUENCE</scope>
    <source>
        <strain evidence="5">M5</strain>
    </source>
</reference>
<keyword evidence="2" id="KW-0539">Nucleus</keyword>
<feature type="region of interest" description="Disordered" evidence="3">
    <location>
        <begin position="365"/>
        <end position="387"/>
    </location>
</feature>
<feature type="domain" description="Timeless N-terminal" evidence="4">
    <location>
        <begin position="27"/>
        <end position="272"/>
    </location>
</feature>
<feature type="compositionally biased region" description="Basic residues" evidence="3">
    <location>
        <begin position="409"/>
        <end position="421"/>
    </location>
</feature>
<evidence type="ECO:0000256" key="3">
    <source>
        <dbReference type="SAM" id="MobiDB-lite"/>
    </source>
</evidence>
<dbReference type="GO" id="GO:0003677">
    <property type="term" value="F:DNA binding"/>
    <property type="evidence" value="ECO:0007669"/>
    <property type="project" value="TreeGrafter"/>
</dbReference>
<dbReference type="OrthoDB" id="6429365at2759"/>
<dbReference type="AlphaFoldDB" id="A0A8J2RMS5"/>
<evidence type="ECO:0000256" key="1">
    <source>
        <dbReference type="ARBA" id="ARBA00004123"/>
    </source>
</evidence>
<dbReference type="PANTHER" id="PTHR22940:SF5">
    <property type="entry name" value="PROTEIN TIMELESS"/>
    <property type="match status" value="1"/>
</dbReference>
<keyword evidence="6" id="KW-1185">Reference proteome</keyword>
<dbReference type="PANTHER" id="PTHR22940">
    <property type="entry name" value="TIMEOUT/TIMELESS-2"/>
    <property type="match status" value="1"/>
</dbReference>
<evidence type="ECO:0000313" key="6">
    <source>
        <dbReference type="Proteomes" id="UP000789390"/>
    </source>
</evidence>
<proteinExistence type="predicted"/>
<accession>A0A8J2RMS5</accession>
<organism evidence="5 6">
    <name type="scientific">Daphnia galeata</name>
    <dbReference type="NCBI Taxonomy" id="27404"/>
    <lineage>
        <taxon>Eukaryota</taxon>
        <taxon>Metazoa</taxon>
        <taxon>Ecdysozoa</taxon>
        <taxon>Arthropoda</taxon>
        <taxon>Crustacea</taxon>
        <taxon>Branchiopoda</taxon>
        <taxon>Diplostraca</taxon>
        <taxon>Cladocera</taxon>
        <taxon>Anomopoda</taxon>
        <taxon>Daphniidae</taxon>
        <taxon>Daphnia</taxon>
    </lineage>
</organism>
<dbReference type="GO" id="GO:0000076">
    <property type="term" value="P:DNA replication checkpoint signaling"/>
    <property type="evidence" value="ECO:0007669"/>
    <property type="project" value="TreeGrafter"/>
</dbReference>
<feature type="region of interest" description="Disordered" evidence="3">
    <location>
        <begin position="173"/>
        <end position="208"/>
    </location>
</feature>
<evidence type="ECO:0000313" key="5">
    <source>
        <dbReference type="EMBL" id="CAH0103846.1"/>
    </source>
</evidence>
<feature type="compositionally biased region" description="Polar residues" evidence="3">
    <location>
        <begin position="199"/>
        <end position="208"/>
    </location>
</feature>
<dbReference type="Pfam" id="PF04821">
    <property type="entry name" value="TIMELESS"/>
    <property type="match status" value="1"/>
</dbReference>